<feature type="binding site" evidence="13">
    <location>
        <position position="815"/>
    </location>
    <ligand>
        <name>ATP</name>
        <dbReference type="ChEBI" id="CHEBI:30616"/>
    </ligand>
</feature>
<dbReference type="PRINTS" id="PR00119">
    <property type="entry name" value="CATATPASE"/>
</dbReference>
<feature type="domain" description="P-type ATPase C-terminal" evidence="17">
    <location>
        <begin position="838"/>
        <end position="1088"/>
    </location>
</feature>
<dbReference type="SFLD" id="SFLDS00003">
    <property type="entry name" value="Haloacid_Dehalogenase"/>
    <property type="match status" value="1"/>
</dbReference>
<feature type="binding site" evidence="13">
    <location>
        <position position="654"/>
    </location>
    <ligand>
        <name>ATP</name>
        <dbReference type="ChEBI" id="CHEBI:30616"/>
    </ligand>
</feature>
<dbReference type="InterPro" id="IPR023299">
    <property type="entry name" value="ATPase_P-typ_cyto_dom_N"/>
</dbReference>
<evidence type="ECO:0000256" key="15">
    <source>
        <dbReference type="RuleBase" id="RU362033"/>
    </source>
</evidence>
<evidence type="ECO:0000256" key="6">
    <source>
        <dbReference type="ARBA" id="ARBA00022840"/>
    </source>
</evidence>
<feature type="binding site" evidence="13">
    <location>
        <position position="355"/>
    </location>
    <ligand>
        <name>ATP</name>
        <dbReference type="ChEBI" id="CHEBI:30616"/>
    </ligand>
</feature>
<organism evidence="18">
    <name type="scientific">Euplotes harpa</name>
    <dbReference type="NCBI Taxonomy" id="151035"/>
    <lineage>
        <taxon>Eukaryota</taxon>
        <taxon>Sar</taxon>
        <taxon>Alveolata</taxon>
        <taxon>Ciliophora</taxon>
        <taxon>Intramacronucleata</taxon>
        <taxon>Spirotrichea</taxon>
        <taxon>Hypotrichia</taxon>
        <taxon>Euplotida</taxon>
        <taxon>Euplotidae</taxon>
        <taxon>Euplotes</taxon>
    </lineage>
</organism>
<feature type="binding site" evidence="14">
    <location>
        <position position="353"/>
    </location>
    <ligand>
        <name>Mg(2+)</name>
        <dbReference type="ChEBI" id="CHEBI:18420"/>
    </ligand>
</feature>
<gene>
    <name evidence="18" type="ORF">EHAR0213_LOCUS14218</name>
</gene>
<dbReference type="EMBL" id="HBII01034264">
    <property type="protein sequence ID" value="CAE0355301.1"/>
    <property type="molecule type" value="Transcribed_RNA"/>
</dbReference>
<feature type="binding site" evidence="13">
    <location>
        <position position="353"/>
    </location>
    <ligand>
        <name>ATP</name>
        <dbReference type="ChEBI" id="CHEBI:30616"/>
    </ligand>
</feature>
<evidence type="ECO:0000256" key="11">
    <source>
        <dbReference type="ARBA" id="ARBA00034036"/>
    </source>
</evidence>
<dbReference type="InterPro" id="IPR023298">
    <property type="entry name" value="ATPase_P-typ_TM_dom_sf"/>
</dbReference>
<feature type="binding site" evidence="13">
    <location>
        <position position="791"/>
    </location>
    <ligand>
        <name>ATP</name>
        <dbReference type="ChEBI" id="CHEBI:30616"/>
    </ligand>
</feature>
<feature type="active site" description="4-aspartylphosphate intermediate" evidence="12">
    <location>
        <position position="353"/>
    </location>
</feature>
<feature type="binding site" evidence="14">
    <location>
        <position position="812"/>
    </location>
    <ligand>
        <name>Mg(2+)</name>
        <dbReference type="ChEBI" id="CHEBI:18420"/>
    </ligand>
</feature>
<keyword evidence="3 15" id="KW-0812">Transmembrane</keyword>
<dbReference type="SFLD" id="SFLDF00027">
    <property type="entry name" value="p-type_atpase"/>
    <property type="match status" value="1"/>
</dbReference>
<evidence type="ECO:0000256" key="3">
    <source>
        <dbReference type="ARBA" id="ARBA00022692"/>
    </source>
</evidence>
<feature type="transmembrane region" description="Helical" evidence="15">
    <location>
        <begin position="987"/>
        <end position="1004"/>
    </location>
</feature>
<evidence type="ECO:0000256" key="7">
    <source>
        <dbReference type="ARBA" id="ARBA00022842"/>
    </source>
</evidence>
<reference evidence="18" key="1">
    <citation type="submission" date="2021-01" db="EMBL/GenBank/DDBJ databases">
        <authorList>
            <person name="Corre E."/>
            <person name="Pelletier E."/>
            <person name="Niang G."/>
            <person name="Scheremetjew M."/>
            <person name="Finn R."/>
            <person name="Kale V."/>
            <person name="Holt S."/>
            <person name="Cochrane G."/>
            <person name="Meng A."/>
            <person name="Brown T."/>
            <person name="Cohen L."/>
        </authorList>
    </citation>
    <scope>NUCLEOTIDE SEQUENCE</scope>
    <source>
        <strain evidence="18">FSP1.4</strain>
    </source>
</reference>
<dbReference type="AlphaFoldDB" id="A0A7S3JH98"/>
<feature type="transmembrane region" description="Helical" evidence="15">
    <location>
        <begin position="902"/>
        <end position="922"/>
    </location>
</feature>
<dbReference type="SUPFAM" id="SSF81653">
    <property type="entry name" value="Calcium ATPase, transduction domain A"/>
    <property type="match status" value="1"/>
</dbReference>
<evidence type="ECO:0000256" key="12">
    <source>
        <dbReference type="PIRSR" id="PIRSR606539-1"/>
    </source>
</evidence>
<keyword evidence="6 13" id="KW-0067">ATP-binding</keyword>
<feature type="binding site" evidence="14">
    <location>
        <position position="816"/>
    </location>
    <ligand>
        <name>Mg(2+)</name>
        <dbReference type="ChEBI" id="CHEBI:18420"/>
    </ligand>
</feature>
<evidence type="ECO:0000256" key="9">
    <source>
        <dbReference type="ARBA" id="ARBA00022989"/>
    </source>
</evidence>
<feature type="binding site" evidence="13">
    <location>
        <position position="537"/>
    </location>
    <ligand>
        <name>ATP</name>
        <dbReference type="ChEBI" id="CHEBI:30616"/>
    </ligand>
</feature>
<keyword evidence="7 14" id="KW-0460">Magnesium</keyword>
<dbReference type="Pfam" id="PF13246">
    <property type="entry name" value="Cation_ATPase"/>
    <property type="match status" value="1"/>
</dbReference>
<dbReference type="NCBIfam" id="TIGR01494">
    <property type="entry name" value="ATPase_P-type"/>
    <property type="match status" value="1"/>
</dbReference>
<feature type="binding site" evidence="13">
    <location>
        <position position="652"/>
    </location>
    <ligand>
        <name>ATP</name>
        <dbReference type="ChEBI" id="CHEBI:30616"/>
    </ligand>
</feature>
<dbReference type="InterPro" id="IPR023214">
    <property type="entry name" value="HAD_sf"/>
</dbReference>
<feature type="transmembrane region" description="Helical" evidence="15">
    <location>
        <begin position="946"/>
        <end position="967"/>
    </location>
</feature>
<feature type="binding site" evidence="13">
    <location>
        <position position="816"/>
    </location>
    <ligand>
        <name>ATP</name>
        <dbReference type="ChEBI" id="CHEBI:30616"/>
    </ligand>
</feature>
<dbReference type="InterPro" id="IPR032630">
    <property type="entry name" value="P_typ_ATPase_c"/>
</dbReference>
<dbReference type="InterPro" id="IPR044492">
    <property type="entry name" value="P_typ_ATPase_HD_dom"/>
</dbReference>
<dbReference type="InterPro" id="IPR008250">
    <property type="entry name" value="ATPase_P-typ_transduc_dom_A_sf"/>
</dbReference>
<dbReference type="Gene3D" id="3.40.1110.10">
    <property type="entry name" value="Calcium-transporting ATPase, cytoplasmic domain N"/>
    <property type="match status" value="1"/>
</dbReference>
<evidence type="ECO:0000256" key="1">
    <source>
        <dbReference type="ARBA" id="ARBA00004141"/>
    </source>
</evidence>
<evidence type="ECO:0000256" key="8">
    <source>
        <dbReference type="ARBA" id="ARBA00022967"/>
    </source>
</evidence>
<dbReference type="InterPro" id="IPR036412">
    <property type="entry name" value="HAD-like_sf"/>
</dbReference>
<dbReference type="GO" id="GO:0005886">
    <property type="term" value="C:plasma membrane"/>
    <property type="evidence" value="ECO:0007669"/>
    <property type="project" value="TreeGrafter"/>
</dbReference>
<evidence type="ECO:0000256" key="14">
    <source>
        <dbReference type="PIRSR" id="PIRSR606539-3"/>
    </source>
</evidence>
<evidence type="ECO:0000313" key="18">
    <source>
        <dbReference type="EMBL" id="CAE0355301.1"/>
    </source>
</evidence>
<dbReference type="InterPro" id="IPR018303">
    <property type="entry name" value="ATPase_P-typ_P_site"/>
</dbReference>
<accession>A0A7S3JH98</accession>
<keyword evidence="8 15" id="KW-1278">Translocase</keyword>
<protein>
    <recommendedName>
        <fullName evidence="15">Phospholipid-transporting ATPase</fullName>
        <ecNumber evidence="15">7.6.2.1</ecNumber>
    </recommendedName>
</protein>
<dbReference type="PROSITE" id="PS00154">
    <property type="entry name" value="ATPASE_E1_E2"/>
    <property type="match status" value="1"/>
</dbReference>
<feature type="binding site" evidence="13">
    <location>
        <position position="515"/>
    </location>
    <ligand>
        <name>ATP</name>
        <dbReference type="ChEBI" id="CHEBI:30616"/>
    </ligand>
</feature>
<evidence type="ECO:0000259" key="17">
    <source>
        <dbReference type="Pfam" id="PF16212"/>
    </source>
</evidence>
<keyword evidence="9 15" id="KW-1133">Transmembrane helix</keyword>
<evidence type="ECO:0000256" key="5">
    <source>
        <dbReference type="ARBA" id="ARBA00022741"/>
    </source>
</evidence>
<feature type="binding site" evidence="13">
    <location>
        <position position="474"/>
    </location>
    <ligand>
        <name>ATP</name>
        <dbReference type="ChEBI" id="CHEBI:30616"/>
    </ligand>
</feature>
<feature type="binding site" evidence="13">
    <location>
        <position position="571"/>
    </location>
    <ligand>
        <name>ATP</name>
        <dbReference type="ChEBI" id="CHEBI:30616"/>
    </ligand>
</feature>
<feature type="transmembrane region" description="Helical" evidence="15">
    <location>
        <begin position="870"/>
        <end position="890"/>
    </location>
</feature>
<keyword evidence="5 13" id="KW-0547">Nucleotide-binding</keyword>
<dbReference type="PANTHER" id="PTHR24092">
    <property type="entry name" value="PROBABLE PHOSPHOLIPID-TRANSPORTING ATPASE"/>
    <property type="match status" value="1"/>
</dbReference>
<feature type="transmembrane region" description="Helical" evidence="15">
    <location>
        <begin position="238"/>
        <end position="263"/>
    </location>
</feature>
<evidence type="ECO:0000256" key="10">
    <source>
        <dbReference type="ARBA" id="ARBA00023136"/>
    </source>
</evidence>
<dbReference type="GO" id="GO:0000287">
    <property type="term" value="F:magnesium ion binding"/>
    <property type="evidence" value="ECO:0007669"/>
    <property type="project" value="UniProtKB-UniRule"/>
</dbReference>
<proteinExistence type="inferred from homology"/>
<feature type="binding site" evidence="13">
    <location>
        <position position="354"/>
    </location>
    <ligand>
        <name>ATP</name>
        <dbReference type="ChEBI" id="CHEBI:30616"/>
    </ligand>
</feature>
<dbReference type="Pfam" id="PF16212">
    <property type="entry name" value="PhoLip_ATPase_C"/>
    <property type="match status" value="1"/>
</dbReference>
<evidence type="ECO:0000256" key="13">
    <source>
        <dbReference type="PIRSR" id="PIRSR606539-2"/>
    </source>
</evidence>
<dbReference type="Gene3D" id="3.40.50.1000">
    <property type="entry name" value="HAD superfamily/HAD-like"/>
    <property type="match status" value="2"/>
</dbReference>
<comment type="cofactor">
    <cofactor evidence="14">
        <name>Mg(2+)</name>
        <dbReference type="ChEBI" id="CHEBI:18420"/>
    </cofactor>
</comment>
<dbReference type="Gene3D" id="2.70.150.10">
    <property type="entry name" value="Calcium-transporting ATPase, cytoplasmic transduction domain A"/>
    <property type="match status" value="1"/>
</dbReference>
<feature type="transmembrane region" description="Helical" evidence="15">
    <location>
        <begin position="1011"/>
        <end position="1031"/>
    </location>
</feature>
<dbReference type="SUPFAM" id="SSF56784">
    <property type="entry name" value="HAD-like"/>
    <property type="match status" value="1"/>
</dbReference>
<feature type="transmembrane region" description="Helical" evidence="15">
    <location>
        <begin position="6"/>
        <end position="24"/>
    </location>
</feature>
<comment type="catalytic activity">
    <reaction evidence="11 15">
        <text>ATP + H2O + phospholipidSide 1 = ADP + phosphate + phospholipidSide 2.</text>
        <dbReference type="EC" id="7.6.2.1"/>
    </reaction>
</comment>
<keyword evidence="10 15" id="KW-0472">Membrane</keyword>
<evidence type="ECO:0000256" key="16">
    <source>
        <dbReference type="SAM" id="MobiDB-lite"/>
    </source>
</evidence>
<dbReference type="GO" id="GO:0045332">
    <property type="term" value="P:phospholipid translocation"/>
    <property type="evidence" value="ECO:0007669"/>
    <property type="project" value="TreeGrafter"/>
</dbReference>
<dbReference type="SFLD" id="SFLDG00002">
    <property type="entry name" value="C1.7:_P-type_atpase_like"/>
    <property type="match status" value="1"/>
</dbReference>
<dbReference type="GO" id="GO:0005524">
    <property type="term" value="F:ATP binding"/>
    <property type="evidence" value="ECO:0007669"/>
    <property type="project" value="UniProtKB-UniRule"/>
</dbReference>
<feature type="binding site" evidence="13">
    <location>
        <position position="785"/>
    </location>
    <ligand>
        <name>ATP</name>
        <dbReference type="ChEBI" id="CHEBI:30616"/>
    </ligand>
</feature>
<comment type="subcellular location">
    <subcellularLocation>
        <location evidence="1 15">Membrane</location>
        <topology evidence="1 15">Multi-pass membrane protein</topology>
    </subcellularLocation>
</comment>
<feature type="transmembrane region" description="Helical" evidence="15">
    <location>
        <begin position="1051"/>
        <end position="1074"/>
    </location>
</feature>
<comment type="similarity">
    <text evidence="2 15">Belongs to the cation transport ATPase (P-type) (TC 3.A.3) family. Type IV subfamily.</text>
</comment>
<evidence type="ECO:0000256" key="2">
    <source>
        <dbReference type="ARBA" id="ARBA00008109"/>
    </source>
</evidence>
<dbReference type="InterPro" id="IPR006539">
    <property type="entry name" value="P-type_ATPase_IV"/>
</dbReference>
<dbReference type="SUPFAM" id="SSF81660">
    <property type="entry name" value="Metal cation-transporting ATPase, ATP-binding domain N"/>
    <property type="match status" value="1"/>
</dbReference>
<feature type="binding site" evidence="14">
    <location>
        <position position="355"/>
    </location>
    <ligand>
        <name>Mg(2+)</name>
        <dbReference type="ChEBI" id="CHEBI:18420"/>
    </ligand>
</feature>
<feature type="transmembrane region" description="Helical" evidence="15">
    <location>
        <begin position="283"/>
        <end position="306"/>
    </location>
</feature>
<dbReference type="NCBIfam" id="TIGR01652">
    <property type="entry name" value="ATPase-Plipid"/>
    <property type="match status" value="1"/>
</dbReference>
<dbReference type="InterPro" id="IPR001757">
    <property type="entry name" value="P_typ_ATPase"/>
</dbReference>
<dbReference type="SUPFAM" id="SSF81665">
    <property type="entry name" value="Calcium ATPase, transmembrane domain M"/>
    <property type="match status" value="1"/>
</dbReference>
<dbReference type="GO" id="GO:0016887">
    <property type="term" value="F:ATP hydrolysis activity"/>
    <property type="evidence" value="ECO:0007669"/>
    <property type="project" value="InterPro"/>
</dbReference>
<feature type="binding site" evidence="13">
    <location>
        <position position="653"/>
    </location>
    <ligand>
        <name>ATP</name>
        <dbReference type="ChEBI" id="CHEBI:30616"/>
    </ligand>
</feature>
<dbReference type="GO" id="GO:0140326">
    <property type="term" value="F:ATPase-coupled intramembrane lipid transporter activity"/>
    <property type="evidence" value="ECO:0007669"/>
    <property type="project" value="UniProtKB-EC"/>
</dbReference>
<keyword evidence="4 14" id="KW-0479">Metal-binding</keyword>
<evidence type="ECO:0000256" key="4">
    <source>
        <dbReference type="ARBA" id="ARBA00022723"/>
    </source>
</evidence>
<feature type="region of interest" description="Disordered" evidence="16">
    <location>
        <begin position="439"/>
        <end position="460"/>
    </location>
</feature>
<name>A0A7S3JH98_9SPIT</name>
<dbReference type="EC" id="7.6.2.1" evidence="15"/>
<sequence length="1105" mass="127165">MPFSPKAPASMIGTFAAVLIFTMFKELFEDYYRMKSDKEINNNKTTIFNYETKQFEEKKWMNVKLGDIIKVSCNESFPADILFLHSKTDVIFVDTMNLDGETNLKPKSLLSKELYEFIKEDLESVVHDGALVDDQERPAPNINKYVDKLVKLEGVIESELPCENLESWDANVEIIAPELGNDAKTHASINSLLLRGCYLRNVDYCYGIAVYLGNKTKIMMNAKKPRRKVSNLMKMMNYMLYTVFGLQFFIISLFATLSCIWIANKGSKYDYLDLSSNVGFGKWIIQLLTYWVAYSHMIPISLYVMIEVLKLTQSSLIKWDVQIGKENSEFKPAECKNSDLIEELGQVDFVFSDKTGTLTRNEMVFKKCSVEGRIYTDVVSQLEKSENLSHSASEFKGNENSNEEETWIHAGNNGNKAVYNFFKHMTICHSVMVDKDSANVKKADSAKSDTDNDPKNSKDSEEIKVIYQCSSPDEIALVEAAKKVGLKLVDRTKEYVVVEEKETEIKYRMHKEFKFDSKRKRMSVIVEENDSYFIYTKGADNEMIKKMNWRSPQEKDVLESHLEKFARLGLRTLVMGVRSLDEAEFSQIIDEMNKIDSSSSPNKDAHMEELYERYESDLEFVGASAIEDLLQDEVPETIANLMNANIRVWVLTGDKQETAIEIAKSCKLIQEDMKEIILSIKPKNTEHLKDLPLEEANRKRQVIDEDNRKKIKQRLEQEIETHLARNELAHTPTEVFKKPLKDLVLQYPITIVIDGITLALILGDDELEQLFLTLGLYSKSVVCCRVTPKQKSVVVGLASKYKKGCIRLSIGDGANDVPMIMEANIGVGIRGKEGTQAVRSADYAISQFKYLEKLVLFHGRLGYRRVSWMVCYYFYKNIVLVFTEIYFAFYNGFSGQIYFADWLPMLYNSLWTSLTCLFAYALERDVTFEITKDNPRLYEAGQKKEYFSFMIFWKWVALSLFHGVVIYFGCSYGFRGVIDSSGKTEDLWFASTIAFSCIIHLVTYKLAIELLFFNWIVIAAGLGSVVFYWLFVIVFNTSAISQVFQPELEYVYFRMFSTGKFWIVLFCLPFIALIPDITIKYFKQLYFPCESDNVIRESKKKGLLK</sequence>